<dbReference type="EMBL" id="AJTX02000004">
    <property type="protein sequence ID" value="KKI99893.1"/>
    <property type="molecule type" value="Genomic_DNA"/>
</dbReference>
<evidence type="ECO:0000256" key="1">
    <source>
        <dbReference type="SAM" id="MobiDB-lite"/>
    </source>
</evidence>
<name>A0A0M2PYY3_PROHO</name>
<evidence type="ECO:0000313" key="2">
    <source>
        <dbReference type="EMBL" id="KKI99893.1"/>
    </source>
</evidence>
<dbReference type="RefSeq" id="WP_016923479.1">
    <property type="nucleotide sequence ID" value="NZ_KB235933.1"/>
</dbReference>
<comment type="caution">
    <text evidence="2">The sequence shown here is derived from an EMBL/GenBank/DDBJ whole genome shotgun (WGS) entry which is preliminary data.</text>
</comment>
<gene>
    <name evidence="2" type="ORF">PROH_08785</name>
</gene>
<feature type="region of interest" description="Disordered" evidence="1">
    <location>
        <begin position="118"/>
        <end position="146"/>
    </location>
</feature>
<reference evidence="2" key="1">
    <citation type="submission" date="2012-04" db="EMBL/GenBank/DDBJ databases">
        <authorList>
            <person name="Borisov I.G."/>
            <person name="Ivanikova N.V."/>
            <person name="Pinevich A.V."/>
        </authorList>
    </citation>
    <scope>NUCLEOTIDE SEQUENCE</scope>
    <source>
        <strain evidence="2">CALU 1027</strain>
    </source>
</reference>
<protein>
    <submittedName>
        <fullName evidence="2">Uncharacterized protein</fullName>
    </submittedName>
</protein>
<proteinExistence type="predicted"/>
<feature type="compositionally biased region" description="Basic and acidic residues" evidence="1">
    <location>
        <begin position="118"/>
        <end position="127"/>
    </location>
</feature>
<dbReference type="Proteomes" id="UP000034681">
    <property type="component" value="Unassembled WGS sequence"/>
</dbReference>
<feature type="compositionally biased region" description="Low complexity" evidence="1">
    <location>
        <begin position="133"/>
        <end position="142"/>
    </location>
</feature>
<keyword evidence="3" id="KW-1185">Reference proteome</keyword>
<sequence>MSPLRELTAQEWELVETVAFDLAQAQRGYGQSDKGLLTEFKKVLSYYQSLGHGGNLWNYLKIWRTKGDSFGHGGNIEKYYLKIAEILDLHLKPYREDRDLLLQLLGWSSRLAAFYHQSRDERGHDRGNQGQYKSPPESQSPHSHQKPVLAQNIADPKQQLREKLKAQGQDVSVGALLQATVVEKKSSKKKEVVYRVDTIEFIEAEQKRYDKIPDSGLVWVEIKDDELKHVKFKKLAD</sequence>
<dbReference type="OrthoDB" id="573064at2"/>
<organism evidence="2 3">
    <name type="scientific">Prochlorothrix hollandica PCC 9006 = CALU 1027</name>
    <dbReference type="NCBI Taxonomy" id="317619"/>
    <lineage>
        <taxon>Bacteria</taxon>
        <taxon>Bacillati</taxon>
        <taxon>Cyanobacteriota</taxon>
        <taxon>Cyanophyceae</taxon>
        <taxon>Prochlorotrichales</taxon>
        <taxon>Prochlorotrichaceae</taxon>
        <taxon>Prochlorothrix</taxon>
    </lineage>
</organism>
<evidence type="ECO:0000313" key="3">
    <source>
        <dbReference type="Proteomes" id="UP000034681"/>
    </source>
</evidence>
<dbReference type="STRING" id="317619.GCA_000332315_00559"/>
<accession>A0A0M2PYY3</accession>
<dbReference type="AlphaFoldDB" id="A0A0M2PYY3"/>